<proteinExistence type="predicted"/>
<sequence length="204" mass="22775">MHGSREYHPTRSPLSSSLFVCFFPSTFGSGEDRELRLGGSSCIGRGKDAVSPWTSLRTTRVADSEEVHVPQRHPHHRCTLAGPSGVEYEIYAHPAWYETCFLSSFGMLTNLLACCTNVPSHLARLSFDSPSQFDLHLAHLIRLSETRLSRDQPPPFVASLFPMLVSLCFVPVYCSLLDTRNAPGSSPGGEMLYILFTRYTFCLR</sequence>
<evidence type="ECO:0000313" key="2">
    <source>
        <dbReference type="Proteomes" id="UP000218334"/>
    </source>
</evidence>
<dbReference type="Proteomes" id="UP000218334">
    <property type="component" value="Unassembled WGS sequence"/>
</dbReference>
<evidence type="ECO:0000313" key="1">
    <source>
        <dbReference type="EMBL" id="PBK67740.1"/>
    </source>
</evidence>
<keyword evidence="2" id="KW-1185">Reference proteome</keyword>
<accession>A0A2H3BDI8</accession>
<reference evidence="2" key="1">
    <citation type="journal article" date="2017" name="Nat. Ecol. Evol.">
        <title>Genome expansion and lineage-specific genetic innovations in the forest pathogenic fungi Armillaria.</title>
        <authorList>
            <person name="Sipos G."/>
            <person name="Prasanna A.N."/>
            <person name="Walter M.C."/>
            <person name="O'Connor E."/>
            <person name="Balint B."/>
            <person name="Krizsan K."/>
            <person name="Kiss B."/>
            <person name="Hess J."/>
            <person name="Varga T."/>
            <person name="Slot J."/>
            <person name="Riley R."/>
            <person name="Boka B."/>
            <person name="Rigling D."/>
            <person name="Barry K."/>
            <person name="Lee J."/>
            <person name="Mihaltcheva S."/>
            <person name="LaButti K."/>
            <person name="Lipzen A."/>
            <person name="Waldron R."/>
            <person name="Moloney N.M."/>
            <person name="Sperisen C."/>
            <person name="Kredics L."/>
            <person name="Vagvoelgyi C."/>
            <person name="Patrignani A."/>
            <person name="Fitzpatrick D."/>
            <person name="Nagy I."/>
            <person name="Doyle S."/>
            <person name="Anderson J.B."/>
            <person name="Grigoriev I.V."/>
            <person name="Gueldener U."/>
            <person name="Muensterkoetter M."/>
            <person name="Nagy L.G."/>
        </authorList>
    </citation>
    <scope>NUCLEOTIDE SEQUENCE [LARGE SCALE GENOMIC DNA]</scope>
    <source>
        <strain evidence="2">28-4</strain>
    </source>
</reference>
<dbReference type="EMBL" id="KZ293435">
    <property type="protein sequence ID" value="PBK67740.1"/>
    <property type="molecule type" value="Genomic_DNA"/>
</dbReference>
<gene>
    <name evidence="1" type="ORF">ARMSODRAFT_299493</name>
</gene>
<dbReference type="AlphaFoldDB" id="A0A2H3BDI8"/>
<name>A0A2H3BDI8_9AGAR</name>
<protein>
    <submittedName>
        <fullName evidence="1">Uncharacterized protein</fullName>
    </submittedName>
</protein>
<organism evidence="1 2">
    <name type="scientific">Armillaria solidipes</name>
    <dbReference type="NCBI Taxonomy" id="1076256"/>
    <lineage>
        <taxon>Eukaryota</taxon>
        <taxon>Fungi</taxon>
        <taxon>Dikarya</taxon>
        <taxon>Basidiomycota</taxon>
        <taxon>Agaricomycotina</taxon>
        <taxon>Agaricomycetes</taxon>
        <taxon>Agaricomycetidae</taxon>
        <taxon>Agaricales</taxon>
        <taxon>Marasmiineae</taxon>
        <taxon>Physalacriaceae</taxon>
        <taxon>Armillaria</taxon>
    </lineage>
</organism>